<comment type="caution">
    <text evidence="2">The sequence shown here is derived from an EMBL/GenBank/DDBJ whole genome shotgun (WGS) entry which is preliminary data.</text>
</comment>
<keyword evidence="3" id="KW-1185">Reference proteome</keyword>
<dbReference type="RefSeq" id="WP_135635341.1">
    <property type="nucleotide sequence ID" value="NZ_RQFU01000016.1"/>
</dbReference>
<reference evidence="3" key="1">
    <citation type="journal article" date="2019" name="PLoS Negl. Trop. Dis.">
        <title>Revisiting the worldwide diversity of Leptospira species in the environment.</title>
        <authorList>
            <person name="Vincent A.T."/>
            <person name="Schiettekatte O."/>
            <person name="Bourhy P."/>
            <person name="Veyrier F.J."/>
            <person name="Picardeau M."/>
        </authorList>
    </citation>
    <scope>NUCLEOTIDE SEQUENCE [LARGE SCALE GENOMIC DNA]</scope>
    <source>
        <strain evidence="3">201800272</strain>
    </source>
</reference>
<evidence type="ECO:0008006" key="4">
    <source>
        <dbReference type="Google" id="ProtNLM"/>
    </source>
</evidence>
<dbReference type="InterPro" id="IPR049458">
    <property type="entry name" value="EpsG-like"/>
</dbReference>
<evidence type="ECO:0000313" key="3">
    <source>
        <dbReference type="Proteomes" id="UP000298200"/>
    </source>
</evidence>
<protein>
    <recommendedName>
        <fullName evidence="4">Dolichyl-phosphate-mannose-protein mannosyltransferase</fullName>
    </recommendedName>
</protein>
<evidence type="ECO:0000313" key="2">
    <source>
        <dbReference type="EMBL" id="TGL20806.1"/>
    </source>
</evidence>
<feature type="transmembrane region" description="Helical" evidence="1">
    <location>
        <begin position="198"/>
        <end position="227"/>
    </location>
</feature>
<proteinExistence type="predicted"/>
<organism evidence="2 3">
    <name type="scientific">Leptospira yanagawae</name>
    <dbReference type="NCBI Taxonomy" id="293069"/>
    <lineage>
        <taxon>Bacteria</taxon>
        <taxon>Pseudomonadati</taxon>
        <taxon>Spirochaetota</taxon>
        <taxon>Spirochaetia</taxon>
        <taxon>Leptospirales</taxon>
        <taxon>Leptospiraceae</taxon>
        <taxon>Leptospira</taxon>
    </lineage>
</organism>
<accession>A0ABY2M2G9</accession>
<keyword evidence="1" id="KW-0812">Transmembrane</keyword>
<sequence>MLLKKLNPVFNYLNSKQWLTIFVFLLLWGITSVSYWKKYDWNPSSMVNFGHEFALQNKSETPENAILFKGEAGDLGAGYDGQIFYYFSRPLSNFNLNWPKGFDESYRAPRIGYPMLVGIFGLFGKTSAIFGMYFWNITLILISYFYLRKLLDDEVKPYAILYLLSPFALGSYYVLVSDSVMVSILIIAYYYFVKEKYLIFVLLSSLAILTKEPALFLLFPLGLAALFRKDWKKMIVVGSVLVIPICWHLYLSYRFPNWRPGRLTDFILPFEGLISYMESIWRQLAVGTNIKELARLLSRFPLVVLFFLGVFLPFTGKLNKGWEFRISFLFVLFMIGTAGYYHFWSVYENVSRMFTLSIPILLLLFNEDRTIRKQEYVLVTILILFLFLIKVLFISKQMNYQVGF</sequence>
<dbReference type="Pfam" id="PF14897">
    <property type="entry name" value="EpsG"/>
    <property type="match status" value="1"/>
</dbReference>
<feature type="transmembrane region" description="Helical" evidence="1">
    <location>
        <begin position="18"/>
        <end position="36"/>
    </location>
</feature>
<evidence type="ECO:0000256" key="1">
    <source>
        <dbReference type="SAM" id="Phobius"/>
    </source>
</evidence>
<dbReference type="Proteomes" id="UP000298200">
    <property type="component" value="Unassembled WGS sequence"/>
</dbReference>
<gene>
    <name evidence="2" type="ORF">EHQ46_09935</name>
</gene>
<name>A0ABY2M2G9_9LEPT</name>
<feature type="transmembrane region" description="Helical" evidence="1">
    <location>
        <begin position="326"/>
        <end position="343"/>
    </location>
</feature>
<feature type="transmembrane region" description="Helical" evidence="1">
    <location>
        <begin position="159"/>
        <end position="192"/>
    </location>
</feature>
<dbReference type="NCBIfam" id="NF046093">
    <property type="entry name" value="AZOBR_p60025_fam"/>
    <property type="match status" value="1"/>
</dbReference>
<feature type="transmembrane region" description="Helical" evidence="1">
    <location>
        <begin position="234"/>
        <end position="253"/>
    </location>
</feature>
<keyword evidence="1" id="KW-0472">Membrane</keyword>
<dbReference type="InterPro" id="IPR058226">
    <property type="entry name" value="AZOBR_p60025-like"/>
</dbReference>
<dbReference type="EMBL" id="RQFU01000016">
    <property type="protein sequence ID" value="TGL20806.1"/>
    <property type="molecule type" value="Genomic_DNA"/>
</dbReference>
<keyword evidence="1" id="KW-1133">Transmembrane helix</keyword>
<feature type="transmembrane region" description="Helical" evidence="1">
    <location>
        <begin position="296"/>
        <end position="314"/>
    </location>
</feature>
<feature type="transmembrane region" description="Helical" evidence="1">
    <location>
        <begin position="377"/>
        <end position="395"/>
    </location>
</feature>